<sequence>MSRGELLTVASSCSSRLSFVQIRCGFAIGGIGHGLKVRNHKSWKRTRSVQSMAFTVQYRDLLPKVSNQ</sequence>
<organism evidence="1 2">
    <name type="scientific">Eragrostis curvula</name>
    <name type="common">weeping love grass</name>
    <dbReference type="NCBI Taxonomy" id="38414"/>
    <lineage>
        <taxon>Eukaryota</taxon>
        <taxon>Viridiplantae</taxon>
        <taxon>Streptophyta</taxon>
        <taxon>Embryophyta</taxon>
        <taxon>Tracheophyta</taxon>
        <taxon>Spermatophyta</taxon>
        <taxon>Magnoliopsida</taxon>
        <taxon>Liliopsida</taxon>
        <taxon>Poales</taxon>
        <taxon>Poaceae</taxon>
        <taxon>PACMAD clade</taxon>
        <taxon>Chloridoideae</taxon>
        <taxon>Eragrostideae</taxon>
        <taxon>Eragrostidinae</taxon>
        <taxon>Eragrostis</taxon>
    </lineage>
</organism>
<reference evidence="1 2" key="1">
    <citation type="journal article" date="2019" name="Sci. Rep.">
        <title>A high-quality genome of Eragrostis curvula grass provides insights into Poaceae evolution and supports new strategies to enhance forage quality.</title>
        <authorList>
            <person name="Carballo J."/>
            <person name="Santos B.A.C.M."/>
            <person name="Zappacosta D."/>
            <person name="Garbus I."/>
            <person name="Selva J.P."/>
            <person name="Gallo C.A."/>
            <person name="Diaz A."/>
            <person name="Albertini E."/>
            <person name="Caccamo M."/>
            <person name="Echenique V."/>
        </authorList>
    </citation>
    <scope>NUCLEOTIDE SEQUENCE [LARGE SCALE GENOMIC DNA]</scope>
    <source>
        <strain evidence="2">cv. Victoria</strain>
        <tissue evidence="1">Leaf</tissue>
    </source>
</reference>
<dbReference type="Gramene" id="TVU36329">
    <property type="protein sequence ID" value="TVU36329"/>
    <property type="gene ID" value="EJB05_18261"/>
</dbReference>
<feature type="non-terminal residue" evidence="1">
    <location>
        <position position="1"/>
    </location>
</feature>
<dbReference type="AlphaFoldDB" id="A0A5J9VJ98"/>
<dbReference type="EMBL" id="RWGY01000009">
    <property type="protein sequence ID" value="TVU36329.1"/>
    <property type="molecule type" value="Genomic_DNA"/>
</dbReference>
<proteinExistence type="predicted"/>
<protein>
    <submittedName>
        <fullName evidence="1">Uncharacterized protein</fullName>
    </submittedName>
</protein>
<keyword evidence="2" id="KW-1185">Reference proteome</keyword>
<comment type="caution">
    <text evidence="1">The sequence shown here is derived from an EMBL/GenBank/DDBJ whole genome shotgun (WGS) entry which is preliminary data.</text>
</comment>
<dbReference type="Proteomes" id="UP000324897">
    <property type="component" value="Unassembled WGS sequence"/>
</dbReference>
<name>A0A5J9VJ98_9POAL</name>
<accession>A0A5J9VJ98</accession>
<evidence type="ECO:0000313" key="2">
    <source>
        <dbReference type="Proteomes" id="UP000324897"/>
    </source>
</evidence>
<gene>
    <name evidence="1" type="ORF">EJB05_18261</name>
</gene>
<evidence type="ECO:0000313" key="1">
    <source>
        <dbReference type="EMBL" id="TVU36329.1"/>
    </source>
</evidence>